<name>A0A3M2L1Q8_9NOCA</name>
<dbReference type="PANTHER" id="PTHR47894">
    <property type="entry name" value="HTH-TYPE TRANSCRIPTIONAL REGULATOR GADX"/>
    <property type="match status" value="1"/>
</dbReference>
<organism evidence="3 4">
    <name type="scientific">Nocardia stercoris</name>
    <dbReference type="NCBI Taxonomy" id="2483361"/>
    <lineage>
        <taxon>Bacteria</taxon>
        <taxon>Bacillati</taxon>
        <taxon>Actinomycetota</taxon>
        <taxon>Actinomycetes</taxon>
        <taxon>Mycobacteriales</taxon>
        <taxon>Nocardiaceae</taxon>
        <taxon>Nocardia</taxon>
    </lineage>
</organism>
<dbReference type="GO" id="GO:0000976">
    <property type="term" value="F:transcription cis-regulatory region binding"/>
    <property type="evidence" value="ECO:0007669"/>
    <property type="project" value="TreeGrafter"/>
</dbReference>
<evidence type="ECO:0000256" key="1">
    <source>
        <dbReference type="ARBA" id="ARBA00023125"/>
    </source>
</evidence>
<dbReference type="EMBL" id="RFFH01000006">
    <property type="protein sequence ID" value="RMI31669.1"/>
    <property type="molecule type" value="Genomic_DNA"/>
</dbReference>
<comment type="caution">
    <text evidence="3">The sequence shown here is derived from an EMBL/GenBank/DDBJ whole genome shotgun (WGS) entry which is preliminary data.</text>
</comment>
<dbReference type="OrthoDB" id="5241536at2"/>
<reference evidence="3 4" key="1">
    <citation type="submission" date="2018-10" db="EMBL/GenBank/DDBJ databases">
        <title>Isolation from cow dung.</title>
        <authorList>
            <person name="Ling L."/>
        </authorList>
    </citation>
    <scope>NUCLEOTIDE SEQUENCE [LARGE SCALE GENOMIC DNA]</scope>
    <source>
        <strain evidence="3 4">NEAU-LL90</strain>
    </source>
</reference>
<dbReference type="GO" id="GO:0005829">
    <property type="term" value="C:cytosol"/>
    <property type="evidence" value="ECO:0007669"/>
    <property type="project" value="TreeGrafter"/>
</dbReference>
<keyword evidence="4" id="KW-1185">Reference proteome</keyword>
<evidence type="ECO:0000259" key="2">
    <source>
        <dbReference type="Pfam" id="PF12625"/>
    </source>
</evidence>
<dbReference type="AlphaFoldDB" id="A0A3M2L1Q8"/>
<sequence>MYSTLLANMVIAAGGETGGRRIATAAGIPGTLPSKQMITSEQYHRLWELAEYEYDVPDLAWHVANSHRPGLLGMQDYLFRTGSTIRSGLAACVRHSRVLTTNHAALQETYAGTEPGQTTGYRLVDGGGHGTDLAAEFWIGLAVKRLREATGEPIVPMHVTLRKRPPRRHRYLFDILGDCRIDFDAPAITFTIKAEDLDRPLVTADPMLAAILDKAAAAVPPAPERAVATNWPDRVQEILSHTLGTGDSSLEAVARRLAVGPRTLQRRLAASGTSWRCELDRARRLRWAENADRSGDVRARQLGYSDARALRRATRRWTGAGT</sequence>
<dbReference type="GO" id="GO:0003700">
    <property type="term" value="F:DNA-binding transcription factor activity"/>
    <property type="evidence" value="ECO:0007669"/>
    <property type="project" value="TreeGrafter"/>
</dbReference>
<protein>
    <submittedName>
        <fullName evidence="3">AraC family transcriptional regulator</fullName>
    </submittedName>
</protein>
<dbReference type="InterPro" id="IPR032687">
    <property type="entry name" value="AraC-type_N"/>
</dbReference>
<gene>
    <name evidence="3" type="ORF">EBN03_15765</name>
</gene>
<dbReference type="Gene3D" id="1.10.10.60">
    <property type="entry name" value="Homeodomain-like"/>
    <property type="match status" value="1"/>
</dbReference>
<dbReference type="RefSeq" id="WP_122188804.1">
    <property type="nucleotide sequence ID" value="NZ_RFFH01000006.1"/>
</dbReference>
<dbReference type="PANTHER" id="PTHR47894:SF4">
    <property type="entry name" value="HTH-TYPE TRANSCRIPTIONAL REGULATOR GADX"/>
    <property type="match status" value="1"/>
</dbReference>
<dbReference type="Pfam" id="PF12625">
    <property type="entry name" value="Arabinose_bd"/>
    <property type="match status" value="1"/>
</dbReference>
<evidence type="ECO:0000313" key="4">
    <source>
        <dbReference type="Proteomes" id="UP000279275"/>
    </source>
</evidence>
<dbReference type="Proteomes" id="UP000279275">
    <property type="component" value="Unassembled WGS sequence"/>
</dbReference>
<accession>A0A3M2L1Q8</accession>
<keyword evidence="1" id="KW-0238">DNA-binding</keyword>
<evidence type="ECO:0000313" key="3">
    <source>
        <dbReference type="EMBL" id="RMI31669.1"/>
    </source>
</evidence>
<proteinExistence type="predicted"/>
<feature type="domain" description="HTH-type transcriptional regulator AraC-type N-terminal" evidence="2">
    <location>
        <begin position="22"/>
        <end position="201"/>
    </location>
</feature>